<sequence length="396" mass="46660">MADKAIPRGYWKKPMDFTLLKNFQGELHVLFTRHVRQLSPTIPNTSFSQYSNLPAEIRLRVVRSCDKATLFQLMHTSRETRAEAKRLFFSDPGAWYCVHSDWLRSGGHPDHTLDDMNFLACIERLCIEDGWLLETPTDDRIRKFWNVVRSLFPRVKHILLSEHNRRLPDEGLPEAYKKIAKMCPLNIHISSSLLVAEESIRGRLKRKTWRRSSAINDTQEWTECADHEGQLVNPPYREFRGRVGEFDKGGAMLKEISDQESAIRMHRMAAIEKFHFEGSPKPFSCPAPDCDAWFEHPEEYTTHAIKTRHDKTAELPEPFKPVFTENRERLNRLWERYRGIDNSFREWYGEWGSEQRRDAEKEVLYELEHDPLYAQDQTVTEHRILEGIRRYIDGDC</sequence>
<dbReference type="Proteomes" id="UP000244855">
    <property type="component" value="Unassembled WGS sequence"/>
</dbReference>
<dbReference type="AlphaFoldDB" id="A0A2V1EGF5"/>
<protein>
    <recommendedName>
        <fullName evidence="1">C2H2-type domain-containing protein</fullName>
    </recommendedName>
</protein>
<dbReference type="EMBL" id="KZ805300">
    <property type="protein sequence ID" value="PVI08620.1"/>
    <property type="molecule type" value="Genomic_DNA"/>
</dbReference>
<evidence type="ECO:0000313" key="2">
    <source>
        <dbReference type="EMBL" id="PVI08620.1"/>
    </source>
</evidence>
<organism evidence="2 3">
    <name type="scientific">Periconia macrospinosa</name>
    <dbReference type="NCBI Taxonomy" id="97972"/>
    <lineage>
        <taxon>Eukaryota</taxon>
        <taxon>Fungi</taxon>
        <taxon>Dikarya</taxon>
        <taxon>Ascomycota</taxon>
        <taxon>Pezizomycotina</taxon>
        <taxon>Dothideomycetes</taxon>
        <taxon>Pleosporomycetidae</taxon>
        <taxon>Pleosporales</taxon>
        <taxon>Massarineae</taxon>
        <taxon>Periconiaceae</taxon>
        <taxon>Periconia</taxon>
    </lineage>
</organism>
<evidence type="ECO:0000313" key="3">
    <source>
        <dbReference type="Proteomes" id="UP000244855"/>
    </source>
</evidence>
<dbReference type="InterPro" id="IPR013087">
    <property type="entry name" value="Znf_C2H2_type"/>
</dbReference>
<gene>
    <name evidence="2" type="ORF">DM02DRAFT_607992</name>
</gene>
<proteinExistence type="predicted"/>
<reference evidence="2 3" key="1">
    <citation type="journal article" date="2018" name="Sci. Rep.">
        <title>Comparative genomics provides insights into the lifestyle and reveals functional heterogeneity of dark septate endophytic fungi.</title>
        <authorList>
            <person name="Knapp D.G."/>
            <person name="Nemeth J.B."/>
            <person name="Barry K."/>
            <person name="Hainaut M."/>
            <person name="Henrissat B."/>
            <person name="Johnson J."/>
            <person name="Kuo A."/>
            <person name="Lim J.H.P."/>
            <person name="Lipzen A."/>
            <person name="Nolan M."/>
            <person name="Ohm R.A."/>
            <person name="Tamas L."/>
            <person name="Grigoriev I.V."/>
            <person name="Spatafora J.W."/>
            <person name="Nagy L.G."/>
            <person name="Kovacs G.M."/>
        </authorList>
    </citation>
    <scope>NUCLEOTIDE SEQUENCE [LARGE SCALE GENOMIC DNA]</scope>
    <source>
        <strain evidence="2 3">DSE2036</strain>
    </source>
</reference>
<evidence type="ECO:0000259" key="1">
    <source>
        <dbReference type="PROSITE" id="PS00028"/>
    </source>
</evidence>
<feature type="domain" description="C2H2-type" evidence="1">
    <location>
        <begin position="285"/>
        <end position="309"/>
    </location>
</feature>
<name>A0A2V1EGF5_9PLEO</name>
<dbReference type="OrthoDB" id="5397557at2759"/>
<keyword evidence="3" id="KW-1185">Reference proteome</keyword>
<accession>A0A2V1EGF5</accession>
<dbReference type="PROSITE" id="PS00028">
    <property type="entry name" value="ZINC_FINGER_C2H2_1"/>
    <property type="match status" value="1"/>
</dbReference>